<evidence type="ECO:0000256" key="1">
    <source>
        <dbReference type="SAM" id="Phobius"/>
    </source>
</evidence>
<keyword evidence="1" id="KW-0472">Membrane</keyword>
<dbReference type="EMBL" id="LS483469">
    <property type="protein sequence ID" value="SQI46688.1"/>
    <property type="molecule type" value="Genomic_DNA"/>
</dbReference>
<evidence type="ECO:0000313" key="3">
    <source>
        <dbReference type="Proteomes" id="UP000248897"/>
    </source>
</evidence>
<evidence type="ECO:0000313" key="2">
    <source>
        <dbReference type="EMBL" id="SQI46688.1"/>
    </source>
</evidence>
<dbReference type="Proteomes" id="UP000248897">
    <property type="component" value="Chromosome 1"/>
</dbReference>
<feature type="transmembrane region" description="Helical" evidence="1">
    <location>
        <begin position="22"/>
        <end position="47"/>
    </location>
</feature>
<protein>
    <submittedName>
        <fullName evidence="2">Uncharacterized protein</fullName>
    </submittedName>
</protein>
<reference evidence="2 3" key="1">
    <citation type="submission" date="2018-06" db="EMBL/GenBank/DDBJ databases">
        <authorList>
            <consortium name="Pathogen Informatics"/>
            <person name="Doyle S."/>
        </authorList>
    </citation>
    <scope>NUCLEOTIDE SEQUENCE [LARGE SCALE GENOMIC DNA]</scope>
    <source>
        <strain evidence="2 3">NCTC12961</strain>
    </source>
</reference>
<sequence>MGAAVDSGVDAGGGNWQMLAPIWQWGVGRFIPTLILVMMMIDLGAFVGTPGNNRFGPEAEPVRFRSK</sequence>
<gene>
    <name evidence="2" type="ORF">NCTC12961_05846</name>
</gene>
<keyword evidence="1" id="KW-0812">Transmembrane</keyword>
<proteinExistence type="predicted"/>
<keyword evidence="1" id="KW-1133">Transmembrane helix</keyword>
<organism evidence="2 3">
    <name type="scientific">Serratia plymuthica</name>
    <dbReference type="NCBI Taxonomy" id="82996"/>
    <lineage>
        <taxon>Bacteria</taxon>
        <taxon>Pseudomonadati</taxon>
        <taxon>Pseudomonadota</taxon>
        <taxon>Gammaproteobacteria</taxon>
        <taxon>Enterobacterales</taxon>
        <taxon>Yersiniaceae</taxon>
        <taxon>Serratia</taxon>
    </lineage>
</organism>
<name>A0A2X4VF57_SERPL</name>
<accession>A0A2X4VF57</accession>
<dbReference type="AlphaFoldDB" id="A0A2X4VF57"/>